<name>A0ACB9ATM8_9ASTR</name>
<evidence type="ECO:0000313" key="2">
    <source>
        <dbReference type="Proteomes" id="UP001056120"/>
    </source>
</evidence>
<keyword evidence="2" id="KW-1185">Reference proteome</keyword>
<protein>
    <submittedName>
        <fullName evidence="1">Uncharacterized protein</fullName>
    </submittedName>
</protein>
<proteinExistence type="predicted"/>
<organism evidence="1 2">
    <name type="scientific">Smallanthus sonchifolius</name>
    <dbReference type="NCBI Taxonomy" id="185202"/>
    <lineage>
        <taxon>Eukaryota</taxon>
        <taxon>Viridiplantae</taxon>
        <taxon>Streptophyta</taxon>
        <taxon>Embryophyta</taxon>
        <taxon>Tracheophyta</taxon>
        <taxon>Spermatophyta</taxon>
        <taxon>Magnoliopsida</taxon>
        <taxon>eudicotyledons</taxon>
        <taxon>Gunneridae</taxon>
        <taxon>Pentapetalae</taxon>
        <taxon>asterids</taxon>
        <taxon>campanulids</taxon>
        <taxon>Asterales</taxon>
        <taxon>Asteraceae</taxon>
        <taxon>Asteroideae</taxon>
        <taxon>Heliantheae alliance</taxon>
        <taxon>Millerieae</taxon>
        <taxon>Smallanthus</taxon>
    </lineage>
</organism>
<accession>A0ACB9ATM8</accession>
<dbReference type="EMBL" id="CM042041">
    <property type="protein sequence ID" value="KAI3711790.1"/>
    <property type="molecule type" value="Genomic_DNA"/>
</dbReference>
<evidence type="ECO:0000313" key="1">
    <source>
        <dbReference type="EMBL" id="KAI3711790.1"/>
    </source>
</evidence>
<reference evidence="1 2" key="2">
    <citation type="journal article" date="2022" name="Mol. Ecol. Resour.">
        <title>The genomes of chicory, endive, great burdock and yacon provide insights into Asteraceae paleo-polyploidization history and plant inulin production.</title>
        <authorList>
            <person name="Fan W."/>
            <person name="Wang S."/>
            <person name="Wang H."/>
            <person name="Wang A."/>
            <person name="Jiang F."/>
            <person name="Liu H."/>
            <person name="Zhao H."/>
            <person name="Xu D."/>
            <person name="Zhang Y."/>
        </authorList>
    </citation>
    <scope>NUCLEOTIDE SEQUENCE [LARGE SCALE GENOMIC DNA]</scope>
    <source>
        <strain evidence="2">cv. Yunnan</strain>
        <tissue evidence="1">Leaves</tissue>
    </source>
</reference>
<dbReference type="Proteomes" id="UP001056120">
    <property type="component" value="Linkage Group LG24"/>
</dbReference>
<comment type="caution">
    <text evidence="1">The sequence shown here is derived from an EMBL/GenBank/DDBJ whole genome shotgun (WGS) entry which is preliminary data.</text>
</comment>
<gene>
    <name evidence="1" type="ORF">L1987_70336</name>
</gene>
<sequence length="79" mass="9477">MDTHLEFQKTKDGRFHVHTNMYLLGAILKEEMDRSVDVLAAGYLRSLTHPFLIIFLFARFDRKLRSTYYHLLFSRSFHL</sequence>
<reference evidence="2" key="1">
    <citation type="journal article" date="2022" name="Mol. Ecol. Resour.">
        <title>The genomes of chicory, endive, great burdock and yacon provide insights into Asteraceae palaeo-polyploidization history and plant inulin production.</title>
        <authorList>
            <person name="Fan W."/>
            <person name="Wang S."/>
            <person name="Wang H."/>
            <person name="Wang A."/>
            <person name="Jiang F."/>
            <person name="Liu H."/>
            <person name="Zhao H."/>
            <person name="Xu D."/>
            <person name="Zhang Y."/>
        </authorList>
    </citation>
    <scope>NUCLEOTIDE SEQUENCE [LARGE SCALE GENOMIC DNA]</scope>
    <source>
        <strain evidence="2">cv. Yunnan</strain>
    </source>
</reference>